<evidence type="ECO:0000256" key="1">
    <source>
        <dbReference type="ARBA" id="ARBA00004123"/>
    </source>
</evidence>
<protein>
    <submittedName>
        <fullName evidence="5">Noc2p family protein</fullName>
    </submittedName>
</protein>
<feature type="compositionally biased region" description="Basic and acidic residues" evidence="4">
    <location>
        <begin position="631"/>
        <end position="643"/>
    </location>
</feature>
<dbReference type="GO" id="GO:0030690">
    <property type="term" value="C:Noc1p-Noc2p complex"/>
    <property type="evidence" value="ECO:0007669"/>
    <property type="project" value="TreeGrafter"/>
</dbReference>
<evidence type="ECO:0000256" key="3">
    <source>
        <dbReference type="ARBA" id="ARBA00023242"/>
    </source>
</evidence>
<dbReference type="InterPro" id="IPR005343">
    <property type="entry name" value="Noc2"/>
</dbReference>
<name>Q24CL6_TETTS</name>
<dbReference type="KEGG" id="tet:TTHERM_01220330"/>
<dbReference type="EMBL" id="GG662367">
    <property type="protein sequence ID" value="EAS05513.2"/>
    <property type="molecule type" value="Genomic_DNA"/>
</dbReference>
<dbReference type="GeneID" id="7828572"/>
<feature type="compositionally biased region" description="Acidic residues" evidence="4">
    <location>
        <begin position="499"/>
        <end position="526"/>
    </location>
</feature>
<feature type="compositionally biased region" description="Basic residues" evidence="4">
    <location>
        <begin position="651"/>
        <end position="666"/>
    </location>
</feature>
<feature type="compositionally biased region" description="Acidic residues" evidence="4">
    <location>
        <begin position="558"/>
        <end position="630"/>
    </location>
</feature>
<feature type="compositionally biased region" description="Basic residues" evidence="4">
    <location>
        <begin position="678"/>
        <end position="690"/>
    </location>
</feature>
<comment type="similarity">
    <text evidence="2">Belongs to the NOC2 family.</text>
</comment>
<reference evidence="6" key="1">
    <citation type="journal article" date="2006" name="PLoS Biol.">
        <title>Macronuclear genome sequence of the ciliate Tetrahymena thermophila, a model eukaryote.</title>
        <authorList>
            <person name="Eisen J.A."/>
            <person name="Coyne R.S."/>
            <person name="Wu M."/>
            <person name="Wu D."/>
            <person name="Thiagarajan M."/>
            <person name="Wortman J.R."/>
            <person name="Badger J.H."/>
            <person name="Ren Q."/>
            <person name="Amedeo P."/>
            <person name="Jones K.M."/>
            <person name="Tallon L.J."/>
            <person name="Delcher A.L."/>
            <person name="Salzberg S.L."/>
            <person name="Silva J.C."/>
            <person name="Haas B.J."/>
            <person name="Majoros W.H."/>
            <person name="Farzad M."/>
            <person name="Carlton J.M."/>
            <person name="Smith R.K. Jr."/>
            <person name="Garg J."/>
            <person name="Pearlman R.E."/>
            <person name="Karrer K.M."/>
            <person name="Sun L."/>
            <person name="Manning G."/>
            <person name="Elde N.C."/>
            <person name="Turkewitz A.P."/>
            <person name="Asai D.J."/>
            <person name="Wilkes D.E."/>
            <person name="Wang Y."/>
            <person name="Cai H."/>
            <person name="Collins K."/>
            <person name="Stewart B.A."/>
            <person name="Lee S.R."/>
            <person name="Wilamowska K."/>
            <person name="Weinberg Z."/>
            <person name="Ruzzo W.L."/>
            <person name="Wloga D."/>
            <person name="Gaertig J."/>
            <person name="Frankel J."/>
            <person name="Tsao C.-C."/>
            <person name="Gorovsky M.A."/>
            <person name="Keeling P.J."/>
            <person name="Waller R.F."/>
            <person name="Patron N.J."/>
            <person name="Cherry J.M."/>
            <person name="Stover N.A."/>
            <person name="Krieger C.J."/>
            <person name="del Toro C."/>
            <person name="Ryder H.F."/>
            <person name="Williamson S.C."/>
            <person name="Barbeau R.A."/>
            <person name="Hamilton E.P."/>
            <person name="Orias E."/>
        </authorList>
    </citation>
    <scope>NUCLEOTIDE SEQUENCE [LARGE SCALE GENOMIC DNA]</scope>
    <source>
        <strain evidence="6">SB210</strain>
    </source>
</reference>
<dbReference type="GO" id="GO:0005654">
    <property type="term" value="C:nucleoplasm"/>
    <property type="evidence" value="ECO:0007669"/>
    <property type="project" value="TreeGrafter"/>
</dbReference>
<accession>Q24CL6</accession>
<evidence type="ECO:0000313" key="5">
    <source>
        <dbReference type="EMBL" id="EAS05513.2"/>
    </source>
</evidence>
<dbReference type="PANTHER" id="PTHR12687">
    <property type="entry name" value="NUCLEOLAR COMPLEX 2 AND RAD4-RELATED"/>
    <property type="match status" value="1"/>
</dbReference>
<sequence length="690" mass="81193">MVASKVISLKRVEDIIQKVEKEPTQKSIAHFIKIFRICVSQNEDENVDELEENKNEQDFIIEDGAVYDKVVTFALQRFPYLLKKLLKLEDGQILESVSSRKLDIVLKVYLLNIVKMAENVHDEDMLIYMLTFYPIITDFMFPLKKLFMRFLKYMVELWATNNNLKLKLKAFIVIRRICKNTKSEEVDKIFRRVYAAYFENVRHVSWRTYESVIFMINCYTELMMEHKDAAYYIGFSYLRQIAVLLKDNMAKKGDEMKVFNWQVINSLKLWSQTISRQPADEDLGQLLYPLVELIIGVNQFSNSQEYVPLKFHLIQCLNSIAQKTDTFIPTLKLIKDVLNSGEFRKKKTQSTKKPFDFSISLKIDNKYKNTNVLWNEIFKFGLDLSAEYLAIYSRDIGFPEMCYNYIKYLKKLSDSVQFVVYKMQIKELMKTIRASVDLVLSKRKGVNFAPKNIEQDAKFSEDNFKDVKETPLEQLRNKIVSERETRIKQRILAEKDQNYDEGDDGEDEAAGDEEDEDMSGDESGDDGTDKKKKKIKKDLDIADESDSDAFDPENYKDSDEEDNKEDDEEEYDFENMDYEGDPDDLPDFDLIDEVDDNNDDNQLSEDDFDNEDEENEEGEGEEEQEEEVEEKQDNFKKSKKGDQKSQQFQHGNKKKQITKNRNKNNKFSRGGKNQKNFRNNKKQNFGKRRK</sequence>
<evidence type="ECO:0000256" key="2">
    <source>
        <dbReference type="ARBA" id="ARBA00005907"/>
    </source>
</evidence>
<comment type="subcellular location">
    <subcellularLocation>
        <location evidence="1">Nucleus</location>
    </subcellularLocation>
</comment>
<proteinExistence type="inferred from homology"/>
<dbReference type="STRING" id="312017.Q24CL6"/>
<dbReference type="AlphaFoldDB" id="Q24CL6"/>
<dbReference type="HOGENOM" id="CLU_367060_0_0_1"/>
<evidence type="ECO:0000256" key="4">
    <source>
        <dbReference type="SAM" id="MobiDB-lite"/>
    </source>
</evidence>
<keyword evidence="6" id="KW-1185">Reference proteome</keyword>
<feature type="region of interest" description="Disordered" evidence="4">
    <location>
        <begin position="491"/>
        <end position="690"/>
    </location>
</feature>
<dbReference type="GO" id="GO:0042273">
    <property type="term" value="P:ribosomal large subunit biogenesis"/>
    <property type="evidence" value="ECO:0007669"/>
    <property type="project" value="TreeGrafter"/>
</dbReference>
<dbReference type="RefSeq" id="XP_001025758.2">
    <property type="nucleotide sequence ID" value="XM_001025758.2"/>
</dbReference>
<keyword evidence="3" id="KW-0539">Nucleus</keyword>
<organism evidence="5 6">
    <name type="scientific">Tetrahymena thermophila (strain SB210)</name>
    <dbReference type="NCBI Taxonomy" id="312017"/>
    <lineage>
        <taxon>Eukaryota</taxon>
        <taxon>Sar</taxon>
        <taxon>Alveolata</taxon>
        <taxon>Ciliophora</taxon>
        <taxon>Intramacronucleata</taxon>
        <taxon>Oligohymenophorea</taxon>
        <taxon>Hymenostomatida</taxon>
        <taxon>Tetrahymenina</taxon>
        <taxon>Tetrahymenidae</taxon>
        <taxon>Tetrahymena</taxon>
    </lineage>
</organism>
<feature type="compositionally biased region" description="Acidic residues" evidence="4">
    <location>
        <begin position="541"/>
        <end position="551"/>
    </location>
</feature>
<evidence type="ECO:0000313" key="6">
    <source>
        <dbReference type="Proteomes" id="UP000009168"/>
    </source>
</evidence>
<dbReference type="Pfam" id="PF03715">
    <property type="entry name" value="Noc2"/>
    <property type="match status" value="1"/>
</dbReference>
<dbReference type="OrthoDB" id="10266662at2759"/>
<dbReference type="InParanoid" id="Q24CL6"/>
<dbReference type="Proteomes" id="UP000009168">
    <property type="component" value="Unassembled WGS sequence"/>
</dbReference>
<dbReference type="GO" id="GO:0030691">
    <property type="term" value="C:Noc2p-Noc3p complex"/>
    <property type="evidence" value="ECO:0007669"/>
    <property type="project" value="TreeGrafter"/>
</dbReference>
<gene>
    <name evidence="5" type="ORF">TTHERM_01220330</name>
</gene>
<dbReference type="PANTHER" id="PTHR12687:SF4">
    <property type="entry name" value="NUCLEOLAR COMPLEX PROTEIN 2 HOMOLOG"/>
    <property type="match status" value="1"/>
</dbReference>
<dbReference type="GO" id="GO:0005730">
    <property type="term" value="C:nucleolus"/>
    <property type="evidence" value="ECO:0007669"/>
    <property type="project" value="TreeGrafter"/>
</dbReference>